<proteinExistence type="predicted"/>
<dbReference type="EMBL" id="QFWV02000004">
    <property type="protein sequence ID" value="RKF07002.1"/>
    <property type="molecule type" value="Genomic_DNA"/>
</dbReference>
<name>A0A3A8A9J3_9HYPH</name>
<dbReference type="Gene3D" id="3.30.1330.80">
    <property type="entry name" value="Hypothetical protein, similar to alpha- acetolactate decarboxylase, domain 2"/>
    <property type="match status" value="2"/>
</dbReference>
<sequence>MIRAPDIEPFYMVHPGPVAARRIEWAGSRLVEATGHIDGAGRSLLDVIAAFAVAHGVESGTGRISDCALTATRFTTGGPARDGKAANYTYIRDLGAGHLPWGTFSYGRTPDGAPFVHCHARVEAQGIAQPAGGHLFPADCMVEGEPKIDLCGLPDIDLVQMPDAETLHSVFEVEEGSRDRNTEALFVRVRPNEDVTHAVEAACRAAGITDADIAPSLGSLNAPALTGAGRDRRALAHVGMEALAFTGTVRGGRAALDVIAVDEAGNPHEGRLARGLGPVCVTAEIALVRR</sequence>
<comment type="caution">
    <text evidence="1">The sequence shown here is derived from an EMBL/GenBank/DDBJ whole genome shotgun (WGS) entry which is preliminary data.</text>
</comment>
<reference evidence="1 2" key="1">
    <citation type="journal article" date="2018" name="Int. J. Syst. Bacteriol.">
        <title>Oceaniradius stylonemae gen. nov., sp. nov., isolated from a red alga, Stylonema cornu-cervi.</title>
        <authorList>
            <person name="Jeong S."/>
        </authorList>
    </citation>
    <scope>NUCLEOTIDE SEQUENCE [LARGE SCALE GENOMIC DNA]</scope>
    <source>
        <strain evidence="1 2">StC1</strain>
    </source>
</reference>
<evidence type="ECO:0000313" key="2">
    <source>
        <dbReference type="Proteomes" id="UP000246132"/>
    </source>
</evidence>
<dbReference type="RefSeq" id="WP_109769331.1">
    <property type="nucleotide sequence ID" value="NZ_JASHJV010000009.1"/>
</dbReference>
<protein>
    <recommendedName>
        <fullName evidence="3">DUF296 domain-containing protein</fullName>
    </recommendedName>
</protein>
<evidence type="ECO:0000313" key="1">
    <source>
        <dbReference type="EMBL" id="RKF07002.1"/>
    </source>
</evidence>
<dbReference type="AlphaFoldDB" id="A0A3A8A9J3"/>
<evidence type="ECO:0008006" key="3">
    <source>
        <dbReference type="Google" id="ProtNLM"/>
    </source>
</evidence>
<keyword evidence="2" id="KW-1185">Reference proteome</keyword>
<gene>
    <name evidence="1" type="ORF">DEM25_003745</name>
</gene>
<dbReference type="Proteomes" id="UP000246132">
    <property type="component" value="Unassembled WGS sequence"/>
</dbReference>
<accession>A0A3A8A9J3</accession>
<dbReference type="OrthoDB" id="8720942at2"/>
<dbReference type="SUPFAM" id="SSF117856">
    <property type="entry name" value="AF0104/ALDC/Ptd012-like"/>
    <property type="match status" value="2"/>
</dbReference>
<organism evidence="1 2">
    <name type="scientific">Oceaniradius stylonematis</name>
    <dbReference type="NCBI Taxonomy" id="2184161"/>
    <lineage>
        <taxon>Bacteria</taxon>
        <taxon>Pseudomonadati</taxon>
        <taxon>Pseudomonadota</taxon>
        <taxon>Alphaproteobacteria</taxon>
        <taxon>Hyphomicrobiales</taxon>
        <taxon>Ahrensiaceae</taxon>
        <taxon>Oceaniradius</taxon>
    </lineage>
</organism>